<dbReference type="Proteomes" id="UP000433577">
    <property type="component" value="Chromosome 2"/>
</dbReference>
<organism evidence="2 3">
    <name type="scientific">Paraburkholderia acidisoli</name>
    <dbReference type="NCBI Taxonomy" id="2571748"/>
    <lineage>
        <taxon>Bacteria</taxon>
        <taxon>Pseudomonadati</taxon>
        <taxon>Pseudomonadota</taxon>
        <taxon>Betaproteobacteria</taxon>
        <taxon>Burkholderiales</taxon>
        <taxon>Burkholderiaceae</taxon>
        <taxon>Paraburkholderia</taxon>
    </lineage>
</organism>
<dbReference type="PANTHER" id="PTHR35010">
    <property type="entry name" value="BLL4672 PROTEIN-RELATED"/>
    <property type="match status" value="1"/>
</dbReference>
<name>A0A7Z2GM77_9BURK</name>
<dbReference type="InterPro" id="IPR001387">
    <property type="entry name" value="Cro/C1-type_HTH"/>
</dbReference>
<dbReference type="RefSeq" id="WP_158953506.1">
    <property type="nucleotide sequence ID" value="NZ_CP046914.1"/>
</dbReference>
<dbReference type="SMART" id="SM00530">
    <property type="entry name" value="HTH_XRE"/>
    <property type="match status" value="1"/>
</dbReference>
<dbReference type="KEGG" id="pacs:FAZ98_21275"/>
<evidence type="ECO:0000313" key="3">
    <source>
        <dbReference type="Proteomes" id="UP000433577"/>
    </source>
</evidence>
<dbReference type="Pfam" id="PF01381">
    <property type="entry name" value="HTH_3"/>
    <property type="match status" value="1"/>
</dbReference>
<sequence length="283" mass="31439">MVEANPASRNTRLATGELLRYWRGVRGQTQLGLSLASGVSQRHISFIESGRSSPSRQMLLDLAESLDIPLRDRNGLLLTAGYAPIYAEGTWEDEAMLGVTTALKRMLHHAEPYPAVVMDRYWNVLMTNEGLPRLFNCFTDVSSWPGPNNILHAIFDPARLRPHISGWNNLAISLIQRVYREAVGRHVDEQTTALLESLLAYPGVPGDWKTPKGLESAVTSPVVPLALMKDGQTLRFFSMVTTVGTPQTVAGQELRLECMLPVDAETERLHQALLDEALVRNRS</sequence>
<dbReference type="GO" id="GO:0003677">
    <property type="term" value="F:DNA binding"/>
    <property type="evidence" value="ECO:0007669"/>
    <property type="project" value="InterPro"/>
</dbReference>
<dbReference type="InterPro" id="IPR010982">
    <property type="entry name" value="Lambda_DNA-bd_dom_sf"/>
</dbReference>
<protein>
    <submittedName>
        <fullName evidence="2">Helix-turn-helix domain-containing protein</fullName>
    </submittedName>
</protein>
<evidence type="ECO:0000259" key="1">
    <source>
        <dbReference type="PROSITE" id="PS50943"/>
    </source>
</evidence>
<dbReference type="AlphaFoldDB" id="A0A7Z2GM77"/>
<dbReference type="InterPro" id="IPR041413">
    <property type="entry name" value="MLTR_LBD"/>
</dbReference>
<dbReference type="CDD" id="cd00093">
    <property type="entry name" value="HTH_XRE"/>
    <property type="match status" value="1"/>
</dbReference>
<dbReference type="Gene3D" id="3.30.450.180">
    <property type="match status" value="1"/>
</dbReference>
<dbReference type="PROSITE" id="PS50943">
    <property type="entry name" value="HTH_CROC1"/>
    <property type="match status" value="1"/>
</dbReference>
<keyword evidence="3" id="KW-1185">Reference proteome</keyword>
<dbReference type="Gene3D" id="1.10.260.40">
    <property type="entry name" value="lambda repressor-like DNA-binding domains"/>
    <property type="match status" value="1"/>
</dbReference>
<dbReference type="PANTHER" id="PTHR35010:SF4">
    <property type="entry name" value="BLL5781 PROTEIN"/>
    <property type="match status" value="1"/>
</dbReference>
<evidence type="ECO:0000313" key="2">
    <source>
        <dbReference type="EMBL" id="QGZ64258.1"/>
    </source>
</evidence>
<gene>
    <name evidence="2" type="ORF">FAZ98_21275</name>
</gene>
<proteinExistence type="predicted"/>
<dbReference type="EMBL" id="CP046914">
    <property type="protein sequence ID" value="QGZ64258.1"/>
    <property type="molecule type" value="Genomic_DNA"/>
</dbReference>
<dbReference type="OrthoDB" id="2959414at2"/>
<dbReference type="SUPFAM" id="SSF47413">
    <property type="entry name" value="lambda repressor-like DNA-binding domains"/>
    <property type="match status" value="1"/>
</dbReference>
<reference evidence="2 3" key="1">
    <citation type="submission" date="2019-12" db="EMBL/GenBank/DDBJ databases">
        <title>Paraburkholderia acidiphila 7Q-K02 sp. nov and Paraburkholderia acidisoli DHF22 sp. nov., two strains isolated from forest soil.</title>
        <authorList>
            <person name="Gao Z."/>
            <person name="Qiu L."/>
        </authorList>
    </citation>
    <scope>NUCLEOTIDE SEQUENCE [LARGE SCALE GENOMIC DNA]</scope>
    <source>
        <strain evidence="2 3">DHF22</strain>
    </source>
</reference>
<dbReference type="Pfam" id="PF17765">
    <property type="entry name" value="MLTR_LBD"/>
    <property type="match status" value="1"/>
</dbReference>
<feature type="domain" description="HTH cro/C1-type" evidence="1">
    <location>
        <begin position="19"/>
        <end position="73"/>
    </location>
</feature>
<accession>A0A7Z2GM77</accession>